<evidence type="ECO:0000313" key="3">
    <source>
        <dbReference type="EMBL" id="MBB6690983.1"/>
    </source>
</evidence>
<feature type="signal peptide" evidence="1">
    <location>
        <begin position="1"/>
        <end position="33"/>
    </location>
</feature>
<dbReference type="Gene3D" id="2.60.120.260">
    <property type="entry name" value="Galactose-binding domain-like"/>
    <property type="match status" value="1"/>
</dbReference>
<dbReference type="AlphaFoldDB" id="A0A841TXV9"/>
<reference evidence="3 4" key="1">
    <citation type="submission" date="2020-08" db="EMBL/GenBank/DDBJ databases">
        <title>Cohnella phylogeny.</title>
        <authorList>
            <person name="Dunlap C."/>
        </authorList>
    </citation>
    <scope>NUCLEOTIDE SEQUENCE [LARGE SCALE GENOMIC DNA]</scope>
    <source>
        <strain evidence="3 4">DSM 25239</strain>
    </source>
</reference>
<dbReference type="InterPro" id="IPR024655">
    <property type="entry name" value="Asl1_glyco_hydro_catalytic"/>
</dbReference>
<keyword evidence="1" id="KW-0732">Signal</keyword>
<dbReference type="CDD" id="cd09621">
    <property type="entry name" value="CBM9_like_5"/>
    <property type="match status" value="1"/>
</dbReference>
<dbReference type="Pfam" id="PF11790">
    <property type="entry name" value="Glyco_hydro_cc"/>
    <property type="match status" value="1"/>
</dbReference>
<dbReference type="InterPro" id="IPR017853">
    <property type="entry name" value="GH"/>
</dbReference>
<evidence type="ECO:0000259" key="2">
    <source>
        <dbReference type="Pfam" id="PF11790"/>
    </source>
</evidence>
<feature type="domain" description="Asl1-like glycosyl hydrolase catalytic" evidence="2">
    <location>
        <begin position="416"/>
        <end position="575"/>
    </location>
</feature>
<dbReference type="Proteomes" id="UP000553776">
    <property type="component" value="Unassembled WGS sequence"/>
</dbReference>
<dbReference type="Gene3D" id="3.20.20.80">
    <property type="entry name" value="Glycosidases"/>
    <property type="match status" value="1"/>
</dbReference>
<keyword evidence="4" id="KW-1185">Reference proteome</keyword>
<dbReference type="SUPFAM" id="SSF51445">
    <property type="entry name" value="(Trans)glycosidases"/>
    <property type="match status" value="1"/>
</dbReference>
<proteinExistence type="predicted"/>
<feature type="chain" id="PRO_5032402519" description="Asl1-like glycosyl hydrolase catalytic domain-containing protein" evidence="1">
    <location>
        <begin position="34"/>
        <end position="1092"/>
    </location>
</feature>
<organism evidence="3 4">
    <name type="scientific">Cohnella xylanilytica</name>
    <dbReference type="NCBI Taxonomy" id="557555"/>
    <lineage>
        <taxon>Bacteria</taxon>
        <taxon>Bacillati</taxon>
        <taxon>Bacillota</taxon>
        <taxon>Bacilli</taxon>
        <taxon>Bacillales</taxon>
        <taxon>Paenibacillaceae</taxon>
        <taxon>Cohnella</taxon>
    </lineage>
</organism>
<evidence type="ECO:0000313" key="4">
    <source>
        <dbReference type="Proteomes" id="UP000553776"/>
    </source>
</evidence>
<dbReference type="EMBL" id="JACJVR010000019">
    <property type="protein sequence ID" value="MBB6690983.1"/>
    <property type="molecule type" value="Genomic_DNA"/>
</dbReference>
<protein>
    <recommendedName>
        <fullName evidence="2">Asl1-like glycosyl hydrolase catalytic domain-containing protein</fullName>
    </recommendedName>
</protein>
<dbReference type="InterPro" id="IPR051923">
    <property type="entry name" value="Glycosyl_Hydrolase_39"/>
</dbReference>
<dbReference type="GO" id="GO:0004553">
    <property type="term" value="F:hydrolase activity, hydrolyzing O-glycosyl compounds"/>
    <property type="evidence" value="ECO:0007669"/>
    <property type="project" value="TreeGrafter"/>
</dbReference>
<accession>A0A841TXV9</accession>
<name>A0A841TXV9_9BACL</name>
<dbReference type="SUPFAM" id="SSF49344">
    <property type="entry name" value="CBD9-like"/>
    <property type="match status" value="1"/>
</dbReference>
<gene>
    <name evidence="3" type="ORF">H7B90_06145</name>
</gene>
<dbReference type="PANTHER" id="PTHR12631:SF10">
    <property type="entry name" value="BETA-XYLOSIDASE-LIKE PROTEIN-RELATED"/>
    <property type="match status" value="1"/>
</dbReference>
<dbReference type="PANTHER" id="PTHR12631">
    <property type="entry name" value="ALPHA-L-IDURONIDASE"/>
    <property type="match status" value="1"/>
</dbReference>
<evidence type="ECO:0000256" key="1">
    <source>
        <dbReference type="SAM" id="SignalP"/>
    </source>
</evidence>
<dbReference type="Gene3D" id="2.60.40.1190">
    <property type="match status" value="1"/>
</dbReference>
<comment type="caution">
    <text evidence="3">The sequence shown here is derived from an EMBL/GenBank/DDBJ whole genome shotgun (WGS) entry which is preliminary data.</text>
</comment>
<dbReference type="RefSeq" id="WP_185134969.1">
    <property type="nucleotide sequence ID" value="NZ_JACJVR010000019.1"/>
</dbReference>
<sequence length="1092" mass="117918">MLTFPRRFKMLLAFALSLVFVLPPVPATGRAHAETGLRPTAIGSFEAPEGWKLSLGPEFPGAQGEFVLDTEAALSGEQSGKLTGDFSGGGTYVELLRLLPKYDAADLSFSVQTADVTRVGLRLTDSTGQVHQQRIALQSTTDWQSFTITKFNGGAQYAHWGGANDGVWHPPAKQISFVLERTAIGGGKKIGTARFDDVTMSIPTPELELQQTKLGNVFIGDEPASLRVLTAGTSVSAVVFDYWGIPAAEQTAEADGDGYAELSFSGLESGYYTANLTALDADGGAIAEATTSLAVLPPFDSGAAADSPFGMATHFGQTWGLELMPLIKEAGVGSIRDESNWSAVEKPKGVYTFPSKVEAYMGEAQANDIKPFIIFAYGNSYYDNGSTPHSDDGRQGFANYSREVVRHFDQVEWAEVYNEFNIQFGDQGNGPADSRPDYYYKLLKKTYETVKAEKPGLTVVGGATSGIPTGWLEELFRLGGLNYMDAVSVHPYRYPGNPETLAKDLADLEELIKRYNNGQPKPIWITELGWPTQQDGRGVSESVQAEYIVRSHVVSLASGVEKVYWYDFMNDGTSTTNGEHNFGIVRNAGDDLGKNVPKPAYVSYATMTRQLAGKSFVKAESICEDVYGYLFDGEGDPVRVLWATEPKEVRVKTNSPIVITDMMGRTDTYSPLNGYVYLSLSGSPVYVQGNVSQISEGGKFILTGKTSAPGTPVRLELTVDNTEPPRGRIQAELQVEGSVYPIDVMPHGTKKIPFEVEGRDTPQTRTVTAYVVRDGQKVARLTADVAVADPVQAKVKHVRNGDQDALRVSVSNALDDAITLTDIQWQIGGQSDTFAANVQIPGGSADSADLPVPELTAGQTYPVSLTLNFEGYSQIAYEGKLAVVAEEDLKPFSQHTIEVDGSLDDLTGVPSVDLAAEGEVKMNGYGGAEDLSGQIWGTWDSENLYLSVKVHDDVFSQTSRGESIWQGDGIQFGVSPGLPGESGEWYEYGLALTPEGPEVYRWIAAPGMTIGTVDNATLAVTRDEDAKETVYELALPWEELEPALAEDGVIGFSILVNDNDGQGRKGWIEWGAGIGTGKNSSLFKAIKLVGPE</sequence>